<feature type="domain" description="BDLP-like helical" evidence="10">
    <location>
        <begin position="878"/>
        <end position="1249"/>
    </location>
</feature>
<evidence type="ECO:0000256" key="8">
    <source>
        <dbReference type="SAM" id="Phobius"/>
    </source>
</evidence>
<evidence type="ECO:0000256" key="1">
    <source>
        <dbReference type="ARBA" id="ARBA00004370"/>
    </source>
</evidence>
<feature type="domain" description="Dynamin N-terminal" evidence="9">
    <location>
        <begin position="661"/>
        <end position="829"/>
    </location>
</feature>
<keyword evidence="6" id="KW-0175">Coiled coil</keyword>
<keyword evidence="3" id="KW-0378">Hydrolase</keyword>
<feature type="coiled-coil region" evidence="6">
    <location>
        <begin position="1214"/>
        <end position="1241"/>
    </location>
</feature>
<proteinExistence type="predicted"/>
<reference evidence="11" key="1">
    <citation type="submission" date="2021-04" db="EMBL/GenBank/DDBJ databases">
        <title>Genome sequence of Woronichinia naegeliana from Washington state freshwater lake bloom.</title>
        <authorList>
            <person name="Dreher T.W."/>
        </authorList>
    </citation>
    <scope>NUCLEOTIDE SEQUENCE</scope>
    <source>
        <strain evidence="11">WA131</strain>
    </source>
</reference>
<sequence>MSWMYGLSLLASSGINAWQAGKNRQSSEKISSLNRDSSEEVALLSRKHSAELQYNQIKFSILQQRENQDFQKELAELSHERLKEIEVFRAEVNFAINQKNLDFQKWSFEQRKKIELEILQLQQDFQRDLARLQHQNAVELMRERLRSDKSPIHNQAFDLLENSFAHRVMPLQVLISPPQLNYDPKTGKPYLSGFEDTLAEEIHQFLRQGYAGNQEWPVQFLDGNWISNSQGGNAALLSLHSQLKSIPILILDTKIPLEELNFSVGYWFSGDVSFSRSSILSGQSFSDLLYESAKKRALEWEKKREKIKASGKDEAYIKALGKVDEENLQIYYQELAEIAELKQTGVTDLPIRKKYIITEEDYKTFYRYLAVWHCLTIGLYADILFLGNSWENTPLLPSLIPYLLEKYRDNPLLTSEFWQEAISSIVKVYGKFYDSLKSNFAYCAPEIRMKLALSLANLPSEYKYLALEQGNKAFSDWLEVNRIPADKIFDVNNDDDCQVLKRIIYQENKLFLESLNSLSEKIRGAEGIDESKTTGISGLLVGWEFLIHLGSILDLPMIEDEKSPVIIETNTKKSGMMSQPSVISQTTTRKNPMSNQTSSVNLEATEVRLWFADQLDQIRQTLVTSEKQAAEASGELALSALIDNLRREVDKLKNAKFRFLIIGDFNRGKSSILNVLFGQELLPMGVTPTTSIPTFIQYGEQEKVIVYKKNGTQESMSLREYQEKYTFNSKQVKNKIKDFFKTVENWLNSLEKAEIYYPIELLSRGVEFIDTAGLNSSEAEDRKTLSYIPECHAILFVLSAHQQLTAKEQAYLNTHIKDKVGSVFFLINQWELVPESDKEEIHEAFVERLSDCLTAKEEEIEQMWEDTIFDVYARTALEKLKERNSLDGTGFIQFSTRLDRFLIHERLIAELLPSLQTATSVTNTVTKTVEERLIVLDETVKSLEEKIRKVNPHIKLMKKIAKGLRTQATNTKNSCIAQVGGDYQSYFSQILSKIENDFTMPPVAGLGENQKENYKKLLEKKFQEYQQEKLDGWKKISAGIVANTYLELTELFNEENKEYDKERQEIKEILEGKDLNIQNQSQLSTYQTGSTPESSLKAIDGNATKKMILAGSAATVGTITAGVGLATAANVYLGTHILLMAGLAVTPIGAALLAVGVGGGALAAWWGKRSEVEKFQKAMQKQLVQEFQKLLEPEQISGIKEAIGNLFVGFESYADQLKDDVESLESSLNNLLESKRSKEVDSQAEAKRLEALKAYISAQWEAINAKYTEIATAKT</sequence>
<evidence type="ECO:0000256" key="4">
    <source>
        <dbReference type="ARBA" id="ARBA00023134"/>
    </source>
</evidence>
<gene>
    <name evidence="11" type="ORF">KA717_23085</name>
</gene>
<dbReference type="SUPFAM" id="SSF52540">
    <property type="entry name" value="P-loop containing nucleoside triphosphate hydrolases"/>
    <property type="match status" value="1"/>
</dbReference>
<keyword evidence="8" id="KW-0812">Transmembrane</keyword>
<evidence type="ECO:0000256" key="5">
    <source>
        <dbReference type="ARBA" id="ARBA00023136"/>
    </source>
</evidence>
<dbReference type="InterPro" id="IPR027094">
    <property type="entry name" value="Mitofusin_fam"/>
</dbReference>
<feature type="transmembrane region" description="Helical" evidence="8">
    <location>
        <begin position="1107"/>
        <end position="1131"/>
    </location>
</feature>
<organism evidence="11">
    <name type="scientific">Woronichinia naegeliana WA131</name>
    <dbReference type="NCBI Taxonomy" id="2824559"/>
    <lineage>
        <taxon>Bacteria</taxon>
        <taxon>Bacillati</taxon>
        <taxon>Cyanobacteriota</taxon>
        <taxon>Cyanophyceae</taxon>
        <taxon>Synechococcales</taxon>
        <taxon>Coelosphaeriaceae</taxon>
        <taxon>Woronichinia</taxon>
    </lineage>
</organism>
<comment type="subcellular location">
    <subcellularLocation>
        <location evidence="1">Membrane</location>
    </subcellularLocation>
</comment>
<dbReference type="Gene3D" id="3.40.50.300">
    <property type="entry name" value="P-loop containing nucleotide triphosphate hydrolases"/>
    <property type="match status" value="1"/>
</dbReference>
<dbReference type="PANTHER" id="PTHR10465:SF0">
    <property type="entry name" value="SARCALUMENIN"/>
    <property type="match status" value="1"/>
</dbReference>
<dbReference type="InterPro" id="IPR027417">
    <property type="entry name" value="P-loop_NTPase"/>
</dbReference>
<dbReference type="InterPro" id="IPR045063">
    <property type="entry name" value="Dynamin_N"/>
</dbReference>
<dbReference type="GO" id="GO:0005525">
    <property type="term" value="F:GTP binding"/>
    <property type="evidence" value="ECO:0007669"/>
    <property type="project" value="UniProtKB-KW"/>
</dbReference>
<evidence type="ECO:0000256" key="3">
    <source>
        <dbReference type="ARBA" id="ARBA00022801"/>
    </source>
</evidence>
<dbReference type="Pfam" id="PF21808">
    <property type="entry name" value="Dynamin-like_hel_bact"/>
    <property type="match status" value="1"/>
</dbReference>
<feature type="coiled-coil region" evidence="6">
    <location>
        <begin position="615"/>
        <end position="655"/>
    </location>
</feature>
<dbReference type="GO" id="GO:0016020">
    <property type="term" value="C:membrane"/>
    <property type="evidence" value="ECO:0007669"/>
    <property type="project" value="UniProtKB-SubCell"/>
</dbReference>
<keyword evidence="5 8" id="KW-0472">Membrane</keyword>
<dbReference type="AlphaFoldDB" id="A0A977KV34"/>
<evidence type="ECO:0000256" key="7">
    <source>
        <dbReference type="SAM" id="MobiDB-lite"/>
    </source>
</evidence>
<dbReference type="GO" id="GO:0003924">
    <property type="term" value="F:GTPase activity"/>
    <property type="evidence" value="ECO:0007669"/>
    <property type="project" value="InterPro"/>
</dbReference>
<evidence type="ECO:0000256" key="2">
    <source>
        <dbReference type="ARBA" id="ARBA00022741"/>
    </source>
</evidence>
<evidence type="ECO:0000259" key="9">
    <source>
        <dbReference type="Pfam" id="PF00350"/>
    </source>
</evidence>
<evidence type="ECO:0000256" key="6">
    <source>
        <dbReference type="SAM" id="Coils"/>
    </source>
</evidence>
<evidence type="ECO:0000259" key="10">
    <source>
        <dbReference type="Pfam" id="PF21808"/>
    </source>
</evidence>
<accession>A0A977KV34</accession>
<dbReference type="GO" id="GO:0008053">
    <property type="term" value="P:mitochondrial fusion"/>
    <property type="evidence" value="ECO:0007669"/>
    <property type="project" value="TreeGrafter"/>
</dbReference>
<dbReference type="Proteomes" id="UP001065613">
    <property type="component" value="Chromosome"/>
</dbReference>
<dbReference type="KEGG" id="wna:KA717_23085"/>
<protein>
    <submittedName>
        <fullName evidence="11">Dynamin family protein</fullName>
    </submittedName>
</protein>
<dbReference type="EMBL" id="CP073041">
    <property type="protein sequence ID" value="UXE58875.1"/>
    <property type="molecule type" value="Genomic_DNA"/>
</dbReference>
<dbReference type="Pfam" id="PF00350">
    <property type="entry name" value="Dynamin_N"/>
    <property type="match status" value="1"/>
</dbReference>
<dbReference type="InterPro" id="IPR049399">
    <property type="entry name" value="BDLP-like_hel"/>
</dbReference>
<evidence type="ECO:0000313" key="11">
    <source>
        <dbReference type="EMBL" id="UXE58875.1"/>
    </source>
</evidence>
<feature type="coiled-coil region" evidence="6">
    <location>
        <begin position="1008"/>
        <end position="1072"/>
    </location>
</feature>
<keyword evidence="2" id="KW-0547">Nucleotide-binding</keyword>
<dbReference type="CDD" id="cd09912">
    <property type="entry name" value="DLP_2"/>
    <property type="match status" value="1"/>
</dbReference>
<name>A0A977KV34_9CYAN</name>
<dbReference type="PANTHER" id="PTHR10465">
    <property type="entry name" value="TRANSMEMBRANE GTPASE FZO1"/>
    <property type="match status" value="1"/>
</dbReference>
<feature type="region of interest" description="Disordered" evidence="7">
    <location>
        <begin position="577"/>
        <end position="596"/>
    </location>
</feature>
<keyword evidence="8" id="KW-1133">Transmembrane helix</keyword>
<keyword evidence="4" id="KW-0342">GTP-binding</keyword>
<feature type="transmembrane region" description="Helical" evidence="8">
    <location>
        <begin position="1137"/>
        <end position="1167"/>
    </location>
</feature>